<evidence type="ECO:0000313" key="2">
    <source>
        <dbReference type="EMBL" id="VEL31070.1"/>
    </source>
</evidence>
<name>A0A3S5A9B0_9PLAT</name>
<evidence type="ECO:0000313" key="3">
    <source>
        <dbReference type="Proteomes" id="UP000784294"/>
    </source>
</evidence>
<dbReference type="Proteomes" id="UP000784294">
    <property type="component" value="Unassembled WGS sequence"/>
</dbReference>
<feature type="region of interest" description="Disordered" evidence="1">
    <location>
        <begin position="29"/>
        <end position="53"/>
    </location>
</feature>
<reference evidence="2" key="1">
    <citation type="submission" date="2018-11" db="EMBL/GenBank/DDBJ databases">
        <authorList>
            <consortium name="Pathogen Informatics"/>
        </authorList>
    </citation>
    <scope>NUCLEOTIDE SEQUENCE</scope>
</reference>
<proteinExistence type="predicted"/>
<accession>A0A3S5A9B0</accession>
<sequence length="53" mass="5789">MRCKPTLTIASYSLVFWCPGRPNGRIDVDVNVDDNDNGGGGGFDSSKRSEWTP</sequence>
<comment type="caution">
    <text evidence="2">The sequence shown here is derived from an EMBL/GenBank/DDBJ whole genome shotgun (WGS) entry which is preliminary data.</text>
</comment>
<organism evidence="2 3">
    <name type="scientific">Protopolystoma xenopodis</name>
    <dbReference type="NCBI Taxonomy" id="117903"/>
    <lineage>
        <taxon>Eukaryota</taxon>
        <taxon>Metazoa</taxon>
        <taxon>Spiralia</taxon>
        <taxon>Lophotrochozoa</taxon>
        <taxon>Platyhelminthes</taxon>
        <taxon>Monogenea</taxon>
        <taxon>Polyopisthocotylea</taxon>
        <taxon>Polystomatidea</taxon>
        <taxon>Polystomatidae</taxon>
        <taxon>Protopolystoma</taxon>
    </lineage>
</organism>
<keyword evidence="3" id="KW-1185">Reference proteome</keyword>
<dbReference type="AlphaFoldDB" id="A0A3S5A9B0"/>
<protein>
    <submittedName>
        <fullName evidence="2">Uncharacterized protein</fullName>
    </submittedName>
</protein>
<evidence type="ECO:0000256" key="1">
    <source>
        <dbReference type="SAM" id="MobiDB-lite"/>
    </source>
</evidence>
<gene>
    <name evidence="2" type="ORF">PXEA_LOCUS24510</name>
</gene>
<dbReference type="EMBL" id="CAAALY010118220">
    <property type="protein sequence ID" value="VEL31070.1"/>
    <property type="molecule type" value="Genomic_DNA"/>
</dbReference>